<dbReference type="EMBL" id="KN823080">
    <property type="protein sequence ID" value="KIO23602.1"/>
    <property type="molecule type" value="Genomic_DNA"/>
</dbReference>
<organism evidence="1 2">
    <name type="scientific">Tulasnella calospora MUT 4182</name>
    <dbReference type="NCBI Taxonomy" id="1051891"/>
    <lineage>
        <taxon>Eukaryota</taxon>
        <taxon>Fungi</taxon>
        <taxon>Dikarya</taxon>
        <taxon>Basidiomycota</taxon>
        <taxon>Agaricomycotina</taxon>
        <taxon>Agaricomycetes</taxon>
        <taxon>Cantharellales</taxon>
        <taxon>Tulasnellaceae</taxon>
        <taxon>Tulasnella</taxon>
    </lineage>
</organism>
<sequence length="192" mass="21226">MLKAMADKVPEFGVVAVRVLRPWNAERFHANPSPNSFLYSSPSTIFPRRCHRCASRGCVWNHRPLIGPEAFTPSKMLELPCRPSELVPLPRFWPRAHLSPVCSLIPNNAQEVPVTQYLIRPCHDFPIVVAQPFVATAGLAARLSTDFGAFSKAGGVAFSSALLPSEDAAAQRELSTFCERTGRRTDGRTRVQ</sequence>
<evidence type="ECO:0000313" key="1">
    <source>
        <dbReference type="EMBL" id="KIO23602.1"/>
    </source>
</evidence>
<reference evidence="1 2" key="1">
    <citation type="submission" date="2014-04" db="EMBL/GenBank/DDBJ databases">
        <authorList>
            <consortium name="DOE Joint Genome Institute"/>
            <person name="Kuo A."/>
            <person name="Girlanda M."/>
            <person name="Perotto S."/>
            <person name="Kohler A."/>
            <person name="Nagy L.G."/>
            <person name="Floudas D."/>
            <person name="Copeland A."/>
            <person name="Barry K.W."/>
            <person name="Cichocki N."/>
            <person name="Veneault-Fourrey C."/>
            <person name="LaButti K."/>
            <person name="Lindquist E.A."/>
            <person name="Lipzen A."/>
            <person name="Lundell T."/>
            <person name="Morin E."/>
            <person name="Murat C."/>
            <person name="Sun H."/>
            <person name="Tunlid A."/>
            <person name="Henrissat B."/>
            <person name="Grigoriev I.V."/>
            <person name="Hibbett D.S."/>
            <person name="Martin F."/>
            <person name="Nordberg H.P."/>
            <person name="Cantor M.N."/>
            <person name="Hua S.X."/>
        </authorList>
    </citation>
    <scope>NUCLEOTIDE SEQUENCE [LARGE SCALE GENOMIC DNA]</scope>
    <source>
        <strain evidence="1 2">MUT 4182</strain>
    </source>
</reference>
<dbReference type="Proteomes" id="UP000054248">
    <property type="component" value="Unassembled WGS sequence"/>
</dbReference>
<keyword evidence="2" id="KW-1185">Reference proteome</keyword>
<dbReference type="AlphaFoldDB" id="A0A0C3LQ91"/>
<evidence type="ECO:0000313" key="2">
    <source>
        <dbReference type="Proteomes" id="UP000054248"/>
    </source>
</evidence>
<dbReference type="OrthoDB" id="1856718at2759"/>
<reference evidence="2" key="2">
    <citation type="submission" date="2015-01" db="EMBL/GenBank/DDBJ databases">
        <title>Evolutionary Origins and Diversification of the Mycorrhizal Mutualists.</title>
        <authorList>
            <consortium name="DOE Joint Genome Institute"/>
            <consortium name="Mycorrhizal Genomics Consortium"/>
            <person name="Kohler A."/>
            <person name="Kuo A."/>
            <person name="Nagy L.G."/>
            <person name="Floudas D."/>
            <person name="Copeland A."/>
            <person name="Barry K.W."/>
            <person name="Cichocki N."/>
            <person name="Veneault-Fourrey C."/>
            <person name="LaButti K."/>
            <person name="Lindquist E.A."/>
            <person name="Lipzen A."/>
            <person name="Lundell T."/>
            <person name="Morin E."/>
            <person name="Murat C."/>
            <person name="Riley R."/>
            <person name="Ohm R."/>
            <person name="Sun H."/>
            <person name="Tunlid A."/>
            <person name="Henrissat B."/>
            <person name="Grigoriev I.V."/>
            <person name="Hibbett D.S."/>
            <person name="Martin F."/>
        </authorList>
    </citation>
    <scope>NUCLEOTIDE SEQUENCE [LARGE SCALE GENOMIC DNA]</scope>
    <source>
        <strain evidence="2">MUT 4182</strain>
    </source>
</reference>
<accession>A0A0C3LQ91</accession>
<dbReference type="HOGENOM" id="CLU_1416125_0_0_1"/>
<protein>
    <submittedName>
        <fullName evidence="1">Uncharacterized protein</fullName>
    </submittedName>
</protein>
<proteinExistence type="predicted"/>
<name>A0A0C3LQ91_9AGAM</name>
<gene>
    <name evidence="1" type="ORF">M407DRAFT_107818</name>
</gene>